<dbReference type="PANTHER" id="PTHR33492">
    <property type="entry name" value="OSJNBA0043A12.37 PROTEIN-RELATED"/>
    <property type="match status" value="1"/>
</dbReference>
<comment type="caution">
    <text evidence="3">The sequence shown here is derived from an EMBL/GenBank/DDBJ whole genome shotgun (WGS) entry which is preliminary data.</text>
</comment>
<feature type="region of interest" description="Disordered" evidence="1">
    <location>
        <begin position="273"/>
        <end position="324"/>
    </location>
</feature>
<organism evidence="3 4">
    <name type="scientific">Chara braunii</name>
    <name type="common">Braun's stonewort</name>
    <dbReference type="NCBI Taxonomy" id="69332"/>
    <lineage>
        <taxon>Eukaryota</taxon>
        <taxon>Viridiplantae</taxon>
        <taxon>Streptophyta</taxon>
        <taxon>Charophyceae</taxon>
        <taxon>Charales</taxon>
        <taxon>Characeae</taxon>
        <taxon>Chara</taxon>
    </lineage>
</organism>
<dbReference type="AlphaFoldDB" id="A0A388KIT2"/>
<dbReference type="Proteomes" id="UP000265515">
    <property type="component" value="Unassembled WGS sequence"/>
</dbReference>
<evidence type="ECO:0000256" key="1">
    <source>
        <dbReference type="SAM" id="MobiDB-lite"/>
    </source>
</evidence>
<evidence type="ECO:0000259" key="2">
    <source>
        <dbReference type="Pfam" id="PF13837"/>
    </source>
</evidence>
<evidence type="ECO:0000313" key="4">
    <source>
        <dbReference type="Proteomes" id="UP000265515"/>
    </source>
</evidence>
<dbReference type="PANTHER" id="PTHR33492:SF4">
    <property type="entry name" value="OS02G0174300 PROTEIN"/>
    <property type="match status" value="1"/>
</dbReference>
<feature type="domain" description="Myb/SANT-like DNA-binding" evidence="2">
    <location>
        <begin position="148"/>
        <end position="233"/>
    </location>
</feature>
<protein>
    <recommendedName>
        <fullName evidence="2">Myb/SANT-like DNA-binding domain-containing protein</fullName>
    </recommendedName>
</protein>
<dbReference type="InterPro" id="IPR044822">
    <property type="entry name" value="Myb_DNA-bind_4"/>
</dbReference>
<keyword evidence="4" id="KW-1185">Reference proteome</keyword>
<proteinExistence type="predicted"/>
<accession>A0A388KIT2</accession>
<reference evidence="3 4" key="1">
    <citation type="journal article" date="2018" name="Cell">
        <title>The Chara Genome: Secondary Complexity and Implications for Plant Terrestrialization.</title>
        <authorList>
            <person name="Nishiyama T."/>
            <person name="Sakayama H."/>
            <person name="Vries J.D."/>
            <person name="Buschmann H."/>
            <person name="Saint-Marcoux D."/>
            <person name="Ullrich K.K."/>
            <person name="Haas F.B."/>
            <person name="Vanderstraeten L."/>
            <person name="Becker D."/>
            <person name="Lang D."/>
            <person name="Vosolsobe S."/>
            <person name="Rombauts S."/>
            <person name="Wilhelmsson P.K.I."/>
            <person name="Janitza P."/>
            <person name="Kern R."/>
            <person name="Heyl A."/>
            <person name="Rumpler F."/>
            <person name="Villalobos L.I.A.C."/>
            <person name="Clay J.M."/>
            <person name="Skokan R."/>
            <person name="Toyoda A."/>
            <person name="Suzuki Y."/>
            <person name="Kagoshima H."/>
            <person name="Schijlen E."/>
            <person name="Tajeshwar N."/>
            <person name="Catarino B."/>
            <person name="Hetherington A.J."/>
            <person name="Saltykova A."/>
            <person name="Bonnot C."/>
            <person name="Breuninger H."/>
            <person name="Symeonidi A."/>
            <person name="Radhakrishnan G.V."/>
            <person name="Van Nieuwerburgh F."/>
            <person name="Deforce D."/>
            <person name="Chang C."/>
            <person name="Karol K.G."/>
            <person name="Hedrich R."/>
            <person name="Ulvskov P."/>
            <person name="Glockner G."/>
            <person name="Delwiche C.F."/>
            <person name="Petrasek J."/>
            <person name="Van de Peer Y."/>
            <person name="Friml J."/>
            <person name="Beilby M."/>
            <person name="Dolan L."/>
            <person name="Kohara Y."/>
            <person name="Sugano S."/>
            <person name="Fujiyama A."/>
            <person name="Delaux P.-M."/>
            <person name="Quint M."/>
            <person name="TheiBen G."/>
            <person name="Hagemann M."/>
            <person name="Harholt J."/>
            <person name="Dunand C."/>
            <person name="Zachgo S."/>
            <person name="Langdale J."/>
            <person name="Maumus F."/>
            <person name="Straeten D.V.D."/>
            <person name="Gould S.B."/>
            <person name="Rensing S.A."/>
        </authorList>
    </citation>
    <scope>NUCLEOTIDE SEQUENCE [LARGE SCALE GENOMIC DNA]</scope>
    <source>
        <strain evidence="3 4">S276</strain>
    </source>
</reference>
<gene>
    <name evidence="3" type="ORF">CBR_g4763</name>
</gene>
<dbReference type="Pfam" id="PF13837">
    <property type="entry name" value="Myb_DNA-bind_4"/>
    <property type="match status" value="1"/>
</dbReference>
<name>A0A388KIT2_CHABU</name>
<dbReference type="OrthoDB" id="691673at2759"/>
<feature type="compositionally biased region" description="Gly residues" evidence="1">
    <location>
        <begin position="286"/>
        <end position="295"/>
    </location>
</feature>
<evidence type="ECO:0000313" key="3">
    <source>
        <dbReference type="EMBL" id="GBG69937.1"/>
    </source>
</evidence>
<dbReference type="EMBL" id="BFEA01000122">
    <property type="protein sequence ID" value="GBG69937.1"/>
    <property type="molecule type" value="Genomic_DNA"/>
</dbReference>
<feature type="region of interest" description="Disordered" evidence="1">
    <location>
        <begin position="92"/>
        <end position="150"/>
    </location>
</feature>
<sequence>MQGSVRQPNVPVSSFVSTGYGVAGGQARGSLQHGGMQQVQAPRPSQFRLAMPSPFLSASMQSCVTSSDVEQRPSAPRASSGIAGAVVAQMEMSSTPVPPMSISNAPSSPPTFPTASRSEEEPSTITDGPACEADAGKTPNKPSKKASRPWFPNEQVALARLFGEDDALCASASGPHKCMERQDQLEWISKKMREEGYKRSSEDGRKKLTSLMKKVKEINDKCGRSGGESYWEMTKEKRREASVYPAFDKVLWDAMAWVMTKPSMTYDNTLSSDNMHLPNDDLASGRTGGGEGSSSGGAKRGRTARDALEGSNSDMRAKRSVSGR</sequence>
<dbReference type="Gramene" id="GBG69937">
    <property type="protein sequence ID" value="GBG69937"/>
    <property type="gene ID" value="CBR_g4763"/>
</dbReference>